<feature type="transmembrane region" description="Helical" evidence="11">
    <location>
        <begin position="164"/>
        <end position="182"/>
    </location>
</feature>
<keyword evidence="8" id="KW-0406">Ion transport</keyword>
<dbReference type="PROSITE" id="PS00449">
    <property type="entry name" value="ATPASE_A"/>
    <property type="match status" value="1"/>
</dbReference>
<evidence type="ECO:0000256" key="7">
    <source>
        <dbReference type="ARBA" id="ARBA00022989"/>
    </source>
</evidence>
<dbReference type="Pfam" id="PF00119">
    <property type="entry name" value="ATP-synt_A"/>
    <property type="match status" value="1"/>
</dbReference>
<accession>A0A3B1DN52</accession>
<dbReference type="PRINTS" id="PR00123">
    <property type="entry name" value="ATPASEA"/>
</dbReference>
<feature type="transmembrane region" description="Helical" evidence="11">
    <location>
        <begin position="69"/>
        <end position="88"/>
    </location>
</feature>
<keyword evidence="7 11" id="KW-1133">Transmembrane helix</keyword>
<keyword evidence="4" id="KW-0138">CF(0)</keyword>
<dbReference type="EMBL" id="UOGH01000153">
    <property type="protein sequence ID" value="VAX30157.1"/>
    <property type="molecule type" value="Genomic_DNA"/>
</dbReference>
<evidence type="ECO:0000256" key="2">
    <source>
        <dbReference type="ARBA" id="ARBA00006810"/>
    </source>
</evidence>
<dbReference type="PANTHER" id="PTHR42823:SF3">
    <property type="entry name" value="ATP SYNTHASE SUBUNIT A, CHLOROPLASTIC"/>
    <property type="match status" value="1"/>
</dbReference>
<keyword evidence="9 11" id="KW-0472">Membrane</keyword>
<dbReference type="SUPFAM" id="SSF81336">
    <property type="entry name" value="F1F0 ATP synthase subunit A"/>
    <property type="match status" value="1"/>
</dbReference>
<keyword evidence="3" id="KW-0813">Transport</keyword>
<evidence type="ECO:0000256" key="4">
    <source>
        <dbReference type="ARBA" id="ARBA00022547"/>
    </source>
</evidence>
<comment type="subcellular location">
    <subcellularLocation>
        <location evidence="1">Membrane</location>
        <topology evidence="1">Multi-pass membrane protein</topology>
    </subcellularLocation>
</comment>
<dbReference type="InterPro" id="IPR045082">
    <property type="entry name" value="ATP_syn_F0_a_bact/chloroplast"/>
</dbReference>
<comment type="similarity">
    <text evidence="2">Belongs to the ATPase A chain family.</text>
</comment>
<dbReference type="CDD" id="cd00310">
    <property type="entry name" value="ATP-synt_Fo_a_6"/>
    <property type="match status" value="1"/>
</dbReference>
<evidence type="ECO:0000256" key="1">
    <source>
        <dbReference type="ARBA" id="ARBA00004141"/>
    </source>
</evidence>
<dbReference type="GO" id="GO:0042777">
    <property type="term" value="P:proton motive force-driven plasma membrane ATP synthesis"/>
    <property type="evidence" value="ECO:0007669"/>
    <property type="project" value="TreeGrafter"/>
</dbReference>
<dbReference type="InterPro" id="IPR023011">
    <property type="entry name" value="ATP_synth_F0_asu_AS"/>
</dbReference>
<protein>
    <recommendedName>
        <fullName evidence="13">ATP synthase F0 sector subunit a</fullName>
    </recommendedName>
</protein>
<dbReference type="GO" id="GO:0005886">
    <property type="term" value="C:plasma membrane"/>
    <property type="evidence" value="ECO:0007669"/>
    <property type="project" value="TreeGrafter"/>
</dbReference>
<evidence type="ECO:0008006" key="13">
    <source>
        <dbReference type="Google" id="ProtNLM"/>
    </source>
</evidence>
<evidence type="ECO:0000256" key="6">
    <source>
        <dbReference type="ARBA" id="ARBA00022781"/>
    </source>
</evidence>
<keyword evidence="5 11" id="KW-0812">Transmembrane</keyword>
<dbReference type="InterPro" id="IPR000568">
    <property type="entry name" value="ATP_synth_F0_asu"/>
</dbReference>
<dbReference type="InterPro" id="IPR035908">
    <property type="entry name" value="F0_ATP_A_sf"/>
</dbReference>
<dbReference type="HAMAP" id="MF_01393">
    <property type="entry name" value="ATP_synth_a_bact"/>
    <property type="match status" value="1"/>
</dbReference>
<keyword evidence="10" id="KW-0066">ATP synthesis</keyword>
<evidence type="ECO:0000256" key="8">
    <source>
        <dbReference type="ARBA" id="ARBA00023065"/>
    </source>
</evidence>
<evidence type="ECO:0000256" key="11">
    <source>
        <dbReference type="SAM" id="Phobius"/>
    </source>
</evidence>
<proteinExistence type="inferred from homology"/>
<evidence type="ECO:0000256" key="9">
    <source>
        <dbReference type="ARBA" id="ARBA00023136"/>
    </source>
</evidence>
<evidence type="ECO:0000256" key="10">
    <source>
        <dbReference type="ARBA" id="ARBA00023310"/>
    </source>
</evidence>
<feature type="transmembrane region" description="Helical" evidence="11">
    <location>
        <begin position="136"/>
        <end position="158"/>
    </location>
</feature>
<dbReference type="PANTHER" id="PTHR42823">
    <property type="entry name" value="ATP SYNTHASE SUBUNIT A, CHLOROPLASTIC"/>
    <property type="match status" value="1"/>
</dbReference>
<sequence>MTRGLTVWNPGKRQLVLEAVYQAISDTIRDVLQRDPWEFVPLIGGMWLFIASLNLVGLIPGLHNPTRDLSTASALAFISFMSVHYYGIKHQGLKGYLQHYTKPIFILLPFNVFGELSRSLAMAVRLFGNMLSWEMIVAILLLLVGFLVPVPLILLSIVGDVIQAYLFGALTLVFIAGSIKATKI</sequence>
<feature type="transmembrane region" description="Helical" evidence="11">
    <location>
        <begin position="104"/>
        <end position="124"/>
    </location>
</feature>
<keyword evidence="6" id="KW-0375">Hydrogen ion transport</keyword>
<dbReference type="GO" id="GO:0046933">
    <property type="term" value="F:proton-transporting ATP synthase activity, rotational mechanism"/>
    <property type="evidence" value="ECO:0007669"/>
    <property type="project" value="TreeGrafter"/>
</dbReference>
<evidence type="ECO:0000256" key="5">
    <source>
        <dbReference type="ARBA" id="ARBA00022692"/>
    </source>
</evidence>
<dbReference type="GO" id="GO:0045259">
    <property type="term" value="C:proton-transporting ATP synthase complex"/>
    <property type="evidence" value="ECO:0007669"/>
    <property type="project" value="UniProtKB-KW"/>
</dbReference>
<name>A0A3B1DN52_9ZZZZ</name>
<gene>
    <name evidence="12" type="ORF">MNBD_NITROSPIRAE02-1515</name>
</gene>
<feature type="transmembrane region" description="Helical" evidence="11">
    <location>
        <begin position="39"/>
        <end position="62"/>
    </location>
</feature>
<reference evidence="12" key="1">
    <citation type="submission" date="2018-06" db="EMBL/GenBank/DDBJ databases">
        <authorList>
            <person name="Zhirakovskaya E."/>
        </authorList>
    </citation>
    <scope>NUCLEOTIDE SEQUENCE</scope>
</reference>
<organism evidence="12">
    <name type="scientific">hydrothermal vent metagenome</name>
    <dbReference type="NCBI Taxonomy" id="652676"/>
    <lineage>
        <taxon>unclassified sequences</taxon>
        <taxon>metagenomes</taxon>
        <taxon>ecological metagenomes</taxon>
    </lineage>
</organism>
<evidence type="ECO:0000313" key="12">
    <source>
        <dbReference type="EMBL" id="VAX30157.1"/>
    </source>
</evidence>
<evidence type="ECO:0000256" key="3">
    <source>
        <dbReference type="ARBA" id="ARBA00022448"/>
    </source>
</evidence>
<dbReference type="AlphaFoldDB" id="A0A3B1DN52"/>
<dbReference type="Gene3D" id="1.20.120.220">
    <property type="entry name" value="ATP synthase, F0 complex, subunit A"/>
    <property type="match status" value="1"/>
</dbReference>